<organism evidence="2 3">
    <name type="scientific">Anaerofustis stercorihominis</name>
    <dbReference type="NCBI Taxonomy" id="214853"/>
    <lineage>
        <taxon>Bacteria</taxon>
        <taxon>Bacillati</taxon>
        <taxon>Bacillota</taxon>
        <taxon>Clostridia</taxon>
        <taxon>Eubacteriales</taxon>
        <taxon>Eubacteriaceae</taxon>
        <taxon>Anaerofustis</taxon>
    </lineage>
</organism>
<evidence type="ECO:0000313" key="2">
    <source>
        <dbReference type="EMBL" id="RGD74599.1"/>
    </source>
</evidence>
<dbReference type="Proteomes" id="UP000261212">
    <property type="component" value="Unassembled WGS sequence"/>
</dbReference>
<feature type="transmembrane region" description="Helical" evidence="1">
    <location>
        <begin position="35"/>
        <end position="56"/>
    </location>
</feature>
<sequence>MDKKRKENKEFTILLNKMNNEGYIRKDHIISVKDANIYGILTPMPFILVTIIYYILNYKSFNNSFQFGVVNFIIILIVSLLIHELIHGITWSIYCEDKLKSIKFGFNLSRLMPYAHCKEPLSKKGYMIGALMPFLILGIIPMLLMFIFPNNFLFFMSIINILSAGGDLLIALHLLKYKNIKVLDHPTDPGFVAFEKK</sequence>
<dbReference type="AlphaFoldDB" id="A0A3E3E093"/>
<reference evidence="2 3" key="1">
    <citation type="submission" date="2018-08" db="EMBL/GenBank/DDBJ databases">
        <title>A genome reference for cultivated species of the human gut microbiota.</title>
        <authorList>
            <person name="Zou Y."/>
            <person name="Xue W."/>
            <person name="Luo G."/>
        </authorList>
    </citation>
    <scope>NUCLEOTIDE SEQUENCE [LARGE SCALE GENOMIC DNA]</scope>
    <source>
        <strain evidence="2 3">AM25-6</strain>
    </source>
</reference>
<dbReference type="RefSeq" id="WP_117532284.1">
    <property type="nucleotide sequence ID" value="NZ_QUSM01000003.1"/>
</dbReference>
<evidence type="ECO:0000313" key="3">
    <source>
        <dbReference type="Proteomes" id="UP000261212"/>
    </source>
</evidence>
<dbReference type="EMBL" id="QUSM01000003">
    <property type="protein sequence ID" value="RGD74599.1"/>
    <property type="molecule type" value="Genomic_DNA"/>
</dbReference>
<feature type="transmembrane region" description="Helical" evidence="1">
    <location>
        <begin position="68"/>
        <end position="94"/>
    </location>
</feature>
<name>A0A3E3E093_9FIRM</name>
<dbReference type="Pfam" id="PF11667">
    <property type="entry name" value="DUF3267"/>
    <property type="match status" value="1"/>
</dbReference>
<dbReference type="InterPro" id="IPR021683">
    <property type="entry name" value="DUF3267"/>
</dbReference>
<accession>A0A3E3E093</accession>
<keyword evidence="1" id="KW-1133">Transmembrane helix</keyword>
<keyword evidence="1" id="KW-0472">Membrane</keyword>
<feature type="transmembrane region" description="Helical" evidence="1">
    <location>
        <begin position="154"/>
        <end position="175"/>
    </location>
</feature>
<keyword evidence="1" id="KW-0812">Transmembrane</keyword>
<comment type="caution">
    <text evidence="2">The sequence shown here is derived from an EMBL/GenBank/DDBJ whole genome shotgun (WGS) entry which is preliminary data.</text>
</comment>
<feature type="transmembrane region" description="Helical" evidence="1">
    <location>
        <begin position="126"/>
        <end position="148"/>
    </location>
</feature>
<proteinExistence type="predicted"/>
<protein>
    <submittedName>
        <fullName evidence="2">DUF3267 domain-containing protein</fullName>
    </submittedName>
</protein>
<gene>
    <name evidence="2" type="ORF">DW687_07525</name>
</gene>
<evidence type="ECO:0000256" key="1">
    <source>
        <dbReference type="SAM" id="Phobius"/>
    </source>
</evidence>